<feature type="binding site" evidence="6">
    <location>
        <position position="219"/>
    </location>
    <ligand>
        <name>substrate</name>
    </ligand>
</feature>
<feature type="compositionally biased region" description="Basic and acidic residues" evidence="7">
    <location>
        <begin position="63"/>
        <end position="78"/>
    </location>
</feature>
<feature type="compositionally biased region" description="Basic and acidic residues" evidence="7">
    <location>
        <begin position="38"/>
        <end position="53"/>
    </location>
</feature>
<organism evidence="9 10">
    <name type="scientific">Thamnidium elegans</name>
    <dbReference type="NCBI Taxonomy" id="101142"/>
    <lineage>
        <taxon>Eukaryota</taxon>
        <taxon>Fungi</taxon>
        <taxon>Fungi incertae sedis</taxon>
        <taxon>Mucoromycota</taxon>
        <taxon>Mucoromycotina</taxon>
        <taxon>Mucoromycetes</taxon>
        <taxon>Mucorales</taxon>
        <taxon>Mucorineae</taxon>
        <taxon>Mucoraceae</taxon>
        <taxon>Thamnidium</taxon>
    </lineage>
</organism>
<dbReference type="EMBL" id="JAEPRE010000029">
    <property type="protein sequence ID" value="KAG2235662.1"/>
    <property type="molecule type" value="Genomic_DNA"/>
</dbReference>
<evidence type="ECO:0000256" key="5">
    <source>
        <dbReference type="PIRSR" id="PIRSR641708-1"/>
    </source>
</evidence>
<dbReference type="Proteomes" id="UP000613177">
    <property type="component" value="Unassembled WGS sequence"/>
</dbReference>
<dbReference type="InterPro" id="IPR041708">
    <property type="entry name" value="PUS1/PUS2-like"/>
</dbReference>
<comment type="similarity">
    <text evidence="1">Belongs to the tRNA pseudouridine synthase TruA family.</text>
</comment>
<dbReference type="GO" id="GO:0009982">
    <property type="term" value="F:pseudouridine synthase activity"/>
    <property type="evidence" value="ECO:0007669"/>
    <property type="project" value="InterPro"/>
</dbReference>
<dbReference type="InterPro" id="IPR020094">
    <property type="entry name" value="TruA/RsuA/RluB/E/F_N"/>
</dbReference>
<dbReference type="AlphaFoldDB" id="A0A8H7SWN6"/>
<protein>
    <recommendedName>
        <fullName evidence="8">Pseudouridine synthase I TruA alpha/beta domain-containing protein</fullName>
    </recommendedName>
</protein>
<dbReference type="GO" id="GO:1990481">
    <property type="term" value="P:mRNA pseudouridine synthesis"/>
    <property type="evidence" value="ECO:0007669"/>
    <property type="project" value="TreeGrafter"/>
</dbReference>
<feature type="domain" description="Pseudouridine synthase I TruA alpha/beta" evidence="8">
    <location>
        <begin position="288"/>
        <end position="393"/>
    </location>
</feature>
<dbReference type="SUPFAM" id="SSF55120">
    <property type="entry name" value="Pseudouridine synthase"/>
    <property type="match status" value="1"/>
</dbReference>
<comment type="caution">
    <text evidence="9">The sequence shown here is derived from an EMBL/GenBank/DDBJ whole genome shotgun (WGS) entry which is preliminary data.</text>
</comment>
<dbReference type="InterPro" id="IPR020095">
    <property type="entry name" value="PsdUridine_synth_TruA_C"/>
</dbReference>
<dbReference type="InterPro" id="IPR020097">
    <property type="entry name" value="PsdUridine_synth_TruA_a/b_dom"/>
</dbReference>
<feature type="region of interest" description="Disordered" evidence="7">
    <location>
        <begin position="15"/>
        <end position="99"/>
    </location>
</feature>
<evidence type="ECO:0000313" key="9">
    <source>
        <dbReference type="EMBL" id="KAG2235662.1"/>
    </source>
</evidence>
<evidence type="ECO:0000256" key="4">
    <source>
        <dbReference type="ARBA" id="ARBA00036943"/>
    </source>
</evidence>
<evidence type="ECO:0000256" key="2">
    <source>
        <dbReference type="ARBA" id="ARBA00022694"/>
    </source>
</evidence>
<sequence length="493" mass="56171">MYAVSYVANCFLSPPHSFTKNKPIEQKSEVRPTLPEKIGSKRSIDADQDSRESHSKKKRHFNKKDSWAKKEKKGKEGGSKPSAGGLQARPDSLGPREPRIPKKKVALLVGYNGSGYQGMQLNPDCVSIESILFDAMVKANAISKDNSEDPKKSAWMRAARTDKGVHAAGNLLSLKMQIPTDYDVVERINSFLPDQIRVWGYVPVIRSFHAKNLCDSRVYEYLLPTCAFMKPIPKELTDTPTNEDDIMICNNDPVNPIVKYATRSTPEVIQQRHDYRATKEQLETFATALKEFEGTHNFHNYTNGKAFNDKSANRYIMSIDVSDPLYIDGSEWVSIKLHGQSFILHQIRKMISMAMLITRTNTPISLIADTFERPRINIPKAPALGLLLERPIFKVYNEKMRGKANQAERDVVDFNVYNEKIDAFKKEWIYKKIFEAENQEHVFDGYLNSLDSHMGNDYAYLNEDGIIPDECLVHTKYNSSVKVESDDEKEEDD</sequence>
<dbReference type="InterPro" id="IPR020103">
    <property type="entry name" value="PsdUridine_synth_cat_dom_sf"/>
</dbReference>
<keyword evidence="3" id="KW-0413">Isomerase</keyword>
<evidence type="ECO:0000256" key="6">
    <source>
        <dbReference type="PIRSR" id="PIRSR641708-2"/>
    </source>
</evidence>
<reference evidence="9" key="1">
    <citation type="submission" date="2021-01" db="EMBL/GenBank/DDBJ databases">
        <title>Metabolic potential, ecology and presence of endohyphal bacteria is reflected in genomic diversity of Mucoromycotina.</title>
        <authorList>
            <person name="Muszewska A."/>
            <person name="Okrasinska A."/>
            <person name="Steczkiewicz K."/>
            <person name="Drgas O."/>
            <person name="Orlowska M."/>
            <person name="Perlinska-Lenart U."/>
            <person name="Aleksandrzak-Piekarczyk T."/>
            <person name="Szatraj K."/>
            <person name="Zielenkiewicz U."/>
            <person name="Pilsyk S."/>
            <person name="Malc E."/>
            <person name="Mieczkowski P."/>
            <person name="Kruszewska J.S."/>
            <person name="Biernat P."/>
            <person name="Pawlowska J."/>
        </authorList>
    </citation>
    <scope>NUCLEOTIDE SEQUENCE</scope>
    <source>
        <strain evidence="9">WA0000018081</strain>
    </source>
</reference>
<comment type="catalytic activity">
    <reaction evidence="4">
        <text>a uridine in tRNA = a pseudouridine in tRNA</text>
        <dbReference type="Rhea" id="RHEA:54572"/>
        <dbReference type="Rhea" id="RHEA-COMP:13339"/>
        <dbReference type="Rhea" id="RHEA-COMP:13934"/>
        <dbReference type="ChEBI" id="CHEBI:65314"/>
        <dbReference type="ChEBI" id="CHEBI:65315"/>
    </reaction>
</comment>
<evidence type="ECO:0000256" key="3">
    <source>
        <dbReference type="ARBA" id="ARBA00023235"/>
    </source>
</evidence>
<name>A0A8H7SWN6_9FUNG</name>
<dbReference type="FunFam" id="3.30.70.580:FF:000002">
    <property type="entry name" value="tRNA pseudouridine synthase"/>
    <property type="match status" value="1"/>
</dbReference>
<keyword evidence="2" id="KW-0819">tRNA processing</keyword>
<dbReference type="Pfam" id="PF01416">
    <property type="entry name" value="PseudoU_synth_1"/>
    <property type="match status" value="1"/>
</dbReference>
<dbReference type="NCBIfam" id="TIGR00071">
    <property type="entry name" value="hisT_truA"/>
    <property type="match status" value="1"/>
</dbReference>
<keyword evidence="10" id="KW-1185">Reference proteome</keyword>
<evidence type="ECO:0000313" key="10">
    <source>
        <dbReference type="Proteomes" id="UP000613177"/>
    </source>
</evidence>
<evidence type="ECO:0000256" key="1">
    <source>
        <dbReference type="ARBA" id="ARBA00009375"/>
    </source>
</evidence>
<dbReference type="InterPro" id="IPR001406">
    <property type="entry name" value="PsdUridine_synth_TruA"/>
</dbReference>
<dbReference type="PANTHER" id="PTHR11142:SF4">
    <property type="entry name" value="PSEUDOURIDYLATE SYNTHASE 1 HOMOLOG"/>
    <property type="match status" value="1"/>
</dbReference>
<dbReference type="PANTHER" id="PTHR11142">
    <property type="entry name" value="PSEUDOURIDYLATE SYNTHASE"/>
    <property type="match status" value="1"/>
</dbReference>
<dbReference type="GO" id="GO:0005634">
    <property type="term" value="C:nucleus"/>
    <property type="evidence" value="ECO:0007669"/>
    <property type="project" value="TreeGrafter"/>
</dbReference>
<dbReference type="Gene3D" id="3.30.70.660">
    <property type="entry name" value="Pseudouridine synthase I, catalytic domain, C-terminal subdomain"/>
    <property type="match status" value="1"/>
</dbReference>
<dbReference type="CDD" id="cd02568">
    <property type="entry name" value="PseudoU_synth_PUS1_PUS2"/>
    <property type="match status" value="1"/>
</dbReference>
<proteinExistence type="inferred from homology"/>
<gene>
    <name evidence="9" type="ORF">INT48_008538</name>
</gene>
<accession>A0A8H7SWN6</accession>
<dbReference type="GO" id="GO:0003723">
    <property type="term" value="F:RNA binding"/>
    <property type="evidence" value="ECO:0007669"/>
    <property type="project" value="InterPro"/>
</dbReference>
<dbReference type="GO" id="GO:0031119">
    <property type="term" value="P:tRNA pseudouridine synthesis"/>
    <property type="evidence" value="ECO:0007669"/>
    <property type="project" value="InterPro"/>
</dbReference>
<evidence type="ECO:0000256" key="7">
    <source>
        <dbReference type="SAM" id="MobiDB-lite"/>
    </source>
</evidence>
<feature type="active site" description="Nucleophile" evidence="5">
    <location>
        <position position="162"/>
    </location>
</feature>
<evidence type="ECO:0000259" key="8">
    <source>
        <dbReference type="Pfam" id="PF01416"/>
    </source>
</evidence>
<dbReference type="Gene3D" id="3.30.70.580">
    <property type="entry name" value="Pseudouridine synthase I, catalytic domain, N-terminal subdomain"/>
    <property type="match status" value="1"/>
</dbReference>